<comment type="similarity">
    <text evidence="3 9">Belongs to the TenA family.</text>
</comment>
<dbReference type="EC" id="3.5.99.2" evidence="5 9"/>
<gene>
    <name evidence="11" type="ORF">QI30_17630</name>
</gene>
<evidence type="ECO:0000256" key="8">
    <source>
        <dbReference type="ARBA" id="ARBA00048337"/>
    </source>
</evidence>
<evidence type="ECO:0000256" key="6">
    <source>
        <dbReference type="ARBA" id="ARBA00013647"/>
    </source>
</evidence>
<evidence type="ECO:0000256" key="2">
    <source>
        <dbReference type="ARBA" id="ARBA00004948"/>
    </source>
</evidence>
<dbReference type="RefSeq" id="WP_126991915.1">
    <property type="nucleotide sequence ID" value="NZ_JTFC01000042.1"/>
</dbReference>
<evidence type="ECO:0000313" key="11">
    <source>
        <dbReference type="EMBL" id="RUS52574.1"/>
    </source>
</evidence>
<feature type="domain" description="Thiaminase-2/PQQC" evidence="10">
    <location>
        <begin position="15"/>
        <end position="212"/>
    </location>
</feature>
<comment type="subunit">
    <text evidence="4">Homotetramer.</text>
</comment>
<comment type="function">
    <text evidence="9">Catalyzes an amino-pyrimidine hydrolysis reaction at the C5' of the pyrimidine moiety of thiamine compounds, a reaction that is part of a thiamine salvage pathway.</text>
</comment>
<dbReference type="EMBL" id="JTFC01000042">
    <property type="protein sequence ID" value="RUS52574.1"/>
    <property type="molecule type" value="Genomic_DNA"/>
</dbReference>
<dbReference type="InterPro" id="IPR016084">
    <property type="entry name" value="Haem_Oase-like_multi-hlx"/>
</dbReference>
<comment type="pathway">
    <text evidence="2 9">Cofactor biosynthesis; thiamine diphosphate biosynthesis.</text>
</comment>
<reference evidence="11 12" key="1">
    <citation type="submission" date="2014-11" db="EMBL/GenBank/DDBJ databases">
        <title>Genome sequence and analysis of novel Kurthia sp.</title>
        <authorList>
            <person name="Lawson J.N."/>
            <person name="Gonzalez J.E."/>
            <person name="Rinauldi L."/>
            <person name="Xuan Z."/>
            <person name="Firman A."/>
            <person name="Shaddox L."/>
            <person name="Trudeau A."/>
            <person name="Shah S."/>
            <person name="Reiman D."/>
        </authorList>
    </citation>
    <scope>NUCLEOTIDE SEQUENCE [LARGE SCALE GENOMIC DNA]</scope>
    <source>
        <strain evidence="11 12">3B1D</strain>
    </source>
</reference>
<dbReference type="Gene3D" id="1.20.910.10">
    <property type="entry name" value="Heme oxygenase-like"/>
    <property type="match status" value="1"/>
</dbReference>
<dbReference type="GO" id="GO:0005829">
    <property type="term" value="C:cytosol"/>
    <property type="evidence" value="ECO:0007669"/>
    <property type="project" value="TreeGrafter"/>
</dbReference>
<keyword evidence="12" id="KW-1185">Reference proteome</keyword>
<dbReference type="GO" id="GO:0009229">
    <property type="term" value="P:thiamine diphosphate biosynthetic process"/>
    <property type="evidence" value="ECO:0007669"/>
    <property type="project" value="UniProtKB-UniPathway"/>
</dbReference>
<evidence type="ECO:0000256" key="9">
    <source>
        <dbReference type="RuleBase" id="RU363093"/>
    </source>
</evidence>
<dbReference type="GO" id="GO:0009228">
    <property type="term" value="P:thiamine biosynthetic process"/>
    <property type="evidence" value="ECO:0007669"/>
    <property type="project" value="UniProtKB-KW"/>
</dbReference>
<dbReference type="UniPathway" id="UPA00060"/>
<evidence type="ECO:0000256" key="1">
    <source>
        <dbReference type="ARBA" id="ARBA00001881"/>
    </source>
</evidence>
<evidence type="ECO:0000313" key="12">
    <source>
        <dbReference type="Proteomes" id="UP000288623"/>
    </source>
</evidence>
<name>A0A433RQF8_9BACL</name>
<dbReference type="PANTHER" id="PTHR43198">
    <property type="entry name" value="BIFUNCTIONAL TH2 PROTEIN"/>
    <property type="match status" value="1"/>
</dbReference>
<evidence type="ECO:0000256" key="4">
    <source>
        <dbReference type="ARBA" id="ARBA00011881"/>
    </source>
</evidence>
<keyword evidence="7 9" id="KW-0784">Thiamine biosynthesis</keyword>
<comment type="caution">
    <text evidence="11">The sequence shown here is derived from an EMBL/GenBank/DDBJ whole genome shotgun (WGS) entry which is preliminary data.</text>
</comment>
<dbReference type="GO" id="GO:0050334">
    <property type="term" value="F:thiaminase activity"/>
    <property type="evidence" value="ECO:0007669"/>
    <property type="project" value="UniProtKB-EC"/>
</dbReference>
<evidence type="ECO:0000256" key="7">
    <source>
        <dbReference type="ARBA" id="ARBA00022977"/>
    </source>
</evidence>
<organism evidence="11 12">
    <name type="scientific">Candidatus Kurthia intestinigallinarum</name>
    <dbReference type="NCBI Taxonomy" id="1562256"/>
    <lineage>
        <taxon>Bacteria</taxon>
        <taxon>Bacillati</taxon>
        <taxon>Bacillota</taxon>
        <taxon>Bacilli</taxon>
        <taxon>Bacillales</taxon>
        <taxon>Caryophanaceae</taxon>
        <taxon>Kurthia</taxon>
    </lineage>
</organism>
<dbReference type="InterPro" id="IPR004305">
    <property type="entry name" value="Thiaminase-2/PQQC"/>
</dbReference>
<dbReference type="PANTHER" id="PTHR43198:SF2">
    <property type="entry name" value="SI:CH1073-67J19.1-RELATED"/>
    <property type="match status" value="1"/>
</dbReference>
<dbReference type="CDD" id="cd19364">
    <property type="entry name" value="TenA_C_BsTenA-like"/>
    <property type="match status" value="1"/>
</dbReference>
<accession>A0A433RQF8</accession>
<dbReference type="Proteomes" id="UP000288623">
    <property type="component" value="Unassembled WGS sequence"/>
</dbReference>
<dbReference type="NCBIfam" id="TIGR04306">
    <property type="entry name" value="salvage_TenA"/>
    <property type="match status" value="1"/>
</dbReference>
<dbReference type="InterPro" id="IPR027574">
    <property type="entry name" value="Thiaminase_II"/>
</dbReference>
<keyword evidence="9" id="KW-0378">Hydrolase</keyword>
<proteinExistence type="inferred from homology"/>
<dbReference type="AlphaFoldDB" id="A0A433RQF8"/>
<dbReference type="OrthoDB" id="34166at2"/>
<comment type="catalytic activity">
    <reaction evidence="1 9">
        <text>4-amino-5-aminomethyl-2-methylpyrimidine + H2O = 4-amino-5-hydroxymethyl-2-methylpyrimidine + NH4(+)</text>
        <dbReference type="Rhea" id="RHEA:31799"/>
        <dbReference type="ChEBI" id="CHEBI:15377"/>
        <dbReference type="ChEBI" id="CHEBI:16892"/>
        <dbReference type="ChEBI" id="CHEBI:28938"/>
        <dbReference type="ChEBI" id="CHEBI:63416"/>
        <dbReference type="EC" id="3.5.99.2"/>
    </reaction>
</comment>
<dbReference type="Pfam" id="PF03070">
    <property type="entry name" value="TENA_THI-4"/>
    <property type="match status" value="1"/>
</dbReference>
<dbReference type="SUPFAM" id="SSF48613">
    <property type="entry name" value="Heme oxygenase-like"/>
    <property type="match status" value="1"/>
</dbReference>
<comment type="catalytic activity">
    <reaction evidence="8 9">
        <text>thiamine + H2O = 5-(2-hydroxyethyl)-4-methylthiazole + 4-amino-5-hydroxymethyl-2-methylpyrimidine + H(+)</text>
        <dbReference type="Rhea" id="RHEA:17509"/>
        <dbReference type="ChEBI" id="CHEBI:15377"/>
        <dbReference type="ChEBI" id="CHEBI:15378"/>
        <dbReference type="ChEBI" id="CHEBI:16892"/>
        <dbReference type="ChEBI" id="CHEBI:17957"/>
        <dbReference type="ChEBI" id="CHEBI:18385"/>
        <dbReference type="EC" id="3.5.99.2"/>
    </reaction>
</comment>
<sequence>MTFCDEVRQENALYFEASFEHPFVQGIVDGTLPLEKFKYYMLQDAFYLKHYTKVLAIAASKATEADETLYYLQAAQNIQLAELEMHRLTFHELGVTGAELEAFEPAPSAYNYVSHMYNAAYNGDAAEAFAAMFPCPWLYLEIGNRFKDAKPGVALYEQWLALYSSDDMNENIKQQLALMNHYAQQQPHKISLFKQHFKKSCYYEWKFWEMPWTSENWEQEVMRYVTR</sequence>
<evidence type="ECO:0000256" key="3">
    <source>
        <dbReference type="ARBA" id="ARBA00010264"/>
    </source>
</evidence>
<dbReference type="InterPro" id="IPR050967">
    <property type="entry name" value="Thiamine_Salvage_TenA"/>
</dbReference>
<evidence type="ECO:0000256" key="5">
    <source>
        <dbReference type="ARBA" id="ARBA00012684"/>
    </source>
</evidence>
<evidence type="ECO:0000259" key="10">
    <source>
        <dbReference type="Pfam" id="PF03070"/>
    </source>
</evidence>
<protein>
    <recommendedName>
        <fullName evidence="6 9">Aminopyrimidine aminohydrolase</fullName>
        <ecNumber evidence="5 9">3.5.99.2</ecNumber>
    </recommendedName>
</protein>